<evidence type="ECO:0000259" key="8">
    <source>
        <dbReference type="PROSITE" id="PS51562"/>
    </source>
</evidence>
<evidence type="ECO:0000256" key="6">
    <source>
        <dbReference type="ARBA" id="ARBA00023042"/>
    </source>
</evidence>
<dbReference type="GeneID" id="10508765"/>
<dbReference type="InterPro" id="IPR004971">
    <property type="entry name" value="mRNA_G-N7_MeTrfase_dom"/>
</dbReference>
<dbReference type="AlphaFoldDB" id="F0ZZ93"/>
<evidence type="ECO:0000256" key="5">
    <source>
        <dbReference type="ARBA" id="ARBA00022884"/>
    </source>
</evidence>
<dbReference type="GO" id="GO:0004482">
    <property type="term" value="F:mRNA 5'-cap (guanine-N7-)-methyltransferase activity"/>
    <property type="evidence" value="ECO:0000318"/>
    <property type="project" value="GO_Central"/>
</dbReference>
<dbReference type="GO" id="GO:0006370">
    <property type="term" value="P:7-methylguanosine mRNA capping"/>
    <property type="evidence" value="ECO:0000318"/>
    <property type="project" value="GO_Central"/>
</dbReference>
<dbReference type="PROSITE" id="PS51562">
    <property type="entry name" value="RNA_CAP0_MT"/>
    <property type="match status" value="1"/>
</dbReference>
<dbReference type="InterPro" id="IPR029063">
    <property type="entry name" value="SAM-dependent_MTases_sf"/>
</dbReference>
<dbReference type="VEuPathDB" id="AmoebaDB:DICPUDRAFT_89950"/>
<dbReference type="InterPro" id="IPR039753">
    <property type="entry name" value="RG7MT1"/>
</dbReference>
<dbReference type="OMA" id="LDEMEWQ"/>
<proteinExistence type="predicted"/>
<dbReference type="EMBL" id="GL871305">
    <property type="protein sequence ID" value="EGC30726.1"/>
    <property type="molecule type" value="Genomic_DNA"/>
</dbReference>
<sequence>MQKTPLWQYKAFQNWVKTILISEMVDEKDMVADFYCNGMDTGKWERSKIHCYYGFDPSPEELSIAESKLKQKKNPYSAKFLKCNFNEDQIDTIIKNDTNQIIGMDVDNNNNNTRNNNYNNSFNIDQNGINNSSGVIFDVVSCFNGVQNSFSSAQDAEQLIKNVSVLLKDGGFFFGIIPDSSSIWYRSQKVSSGFPGVKSALYTIEFNSEISNFFGCKYKLTLKDGSIIEENLIHFPSFINICKKYNLTLVEAINFTDFYDENKKTYEKLLKNSGVLPQGIKKIDQPQMELIGLYTTFIFVKEKPEIKMVQIK</sequence>
<dbReference type="eggNOG" id="KOG1975">
    <property type="taxonomic scope" value="Eukaryota"/>
</dbReference>
<dbReference type="FunCoup" id="F0ZZ93">
    <property type="interactions" value="1"/>
</dbReference>
<accession>F0ZZ93</accession>
<feature type="domain" description="MRNA cap 0 methyltransferase" evidence="8">
    <location>
        <begin position="4"/>
        <end position="302"/>
    </location>
</feature>
<dbReference type="InParanoid" id="F0ZZ93"/>
<dbReference type="STRING" id="5786.F0ZZ93"/>
<evidence type="ECO:0000313" key="9">
    <source>
        <dbReference type="EMBL" id="EGC30726.1"/>
    </source>
</evidence>
<dbReference type="OrthoDB" id="10248867at2759"/>
<name>F0ZZ93_DICPU</name>
<dbReference type="SUPFAM" id="SSF53335">
    <property type="entry name" value="S-adenosyl-L-methionine-dependent methyltransferases"/>
    <property type="match status" value="1"/>
</dbReference>
<keyword evidence="4" id="KW-0949">S-adenosyl-L-methionine</keyword>
<dbReference type="PANTHER" id="PTHR12189">
    <property type="entry name" value="MRNA GUANINE-7- METHYLTRANSFERASE"/>
    <property type="match status" value="1"/>
</dbReference>
<comment type="catalytic activity">
    <reaction evidence="7">
        <text>a 5'-end (5'-triphosphoguanosine)-ribonucleoside in mRNA + S-adenosyl-L-methionine = a 5'-end (N(7)-methyl 5'-triphosphoguanosine)-ribonucleoside in mRNA + S-adenosyl-L-homocysteine</text>
        <dbReference type="Rhea" id="RHEA:67008"/>
        <dbReference type="Rhea" id="RHEA-COMP:17166"/>
        <dbReference type="Rhea" id="RHEA-COMP:17167"/>
        <dbReference type="ChEBI" id="CHEBI:57856"/>
        <dbReference type="ChEBI" id="CHEBI:59789"/>
        <dbReference type="ChEBI" id="CHEBI:156461"/>
        <dbReference type="ChEBI" id="CHEBI:167617"/>
        <dbReference type="EC" id="2.1.1.56"/>
    </reaction>
</comment>
<dbReference type="Pfam" id="PF03291">
    <property type="entry name" value="mRNA_G-N7_MeTrfase"/>
    <property type="match status" value="1"/>
</dbReference>
<evidence type="ECO:0000256" key="1">
    <source>
        <dbReference type="ARBA" id="ARBA00011926"/>
    </source>
</evidence>
<dbReference type="GO" id="GO:0003723">
    <property type="term" value="F:RNA binding"/>
    <property type="evidence" value="ECO:0007669"/>
    <property type="project" value="UniProtKB-KW"/>
</dbReference>
<dbReference type="Proteomes" id="UP000001064">
    <property type="component" value="Unassembled WGS sequence"/>
</dbReference>
<evidence type="ECO:0000256" key="4">
    <source>
        <dbReference type="ARBA" id="ARBA00022691"/>
    </source>
</evidence>
<dbReference type="GO" id="GO:0005634">
    <property type="term" value="C:nucleus"/>
    <property type="evidence" value="ECO:0000318"/>
    <property type="project" value="GO_Central"/>
</dbReference>
<dbReference type="Gene3D" id="3.40.50.150">
    <property type="entry name" value="Vaccinia Virus protein VP39"/>
    <property type="match status" value="1"/>
</dbReference>
<evidence type="ECO:0000256" key="7">
    <source>
        <dbReference type="ARBA" id="ARBA00044712"/>
    </source>
</evidence>
<reference evidence="10" key="1">
    <citation type="journal article" date="2011" name="Genome Biol.">
        <title>Comparative genomics of the social amoebae Dictyostelium discoideum and Dictyostelium purpureum.</title>
        <authorList>
            <consortium name="US DOE Joint Genome Institute (JGI-PGF)"/>
            <person name="Sucgang R."/>
            <person name="Kuo A."/>
            <person name="Tian X."/>
            <person name="Salerno W."/>
            <person name="Parikh A."/>
            <person name="Feasley C.L."/>
            <person name="Dalin E."/>
            <person name="Tu H."/>
            <person name="Huang E."/>
            <person name="Barry K."/>
            <person name="Lindquist E."/>
            <person name="Shapiro H."/>
            <person name="Bruce D."/>
            <person name="Schmutz J."/>
            <person name="Salamov A."/>
            <person name="Fey P."/>
            <person name="Gaudet P."/>
            <person name="Anjard C."/>
            <person name="Babu M.M."/>
            <person name="Basu S."/>
            <person name="Bushmanova Y."/>
            <person name="van der Wel H."/>
            <person name="Katoh-Kurasawa M."/>
            <person name="Dinh C."/>
            <person name="Coutinho P.M."/>
            <person name="Saito T."/>
            <person name="Elias M."/>
            <person name="Schaap P."/>
            <person name="Kay R.R."/>
            <person name="Henrissat B."/>
            <person name="Eichinger L."/>
            <person name="Rivero F."/>
            <person name="Putnam N.H."/>
            <person name="West C.M."/>
            <person name="Loomis W.F."/>
            <person name="Chisholm R.L."/>
            <person name="Shaulsky G."/>
            <person name="Strassmann J.E."/>
            <person name="Queller D.C."/>
            <person name="Kuspa A."/>
            <person name="Grigoriev I.V."/>
        </authorList>
    </citation>
    <scope>NUCLEOTIDE SEQUENCE [LARGE SCALE GENOMIC DNA]</scope>
    <source>
        <strain evidence="10">QSDP1</strain>
    </source>
</reference>
<gene>
    <name evidence="9" type="ORF">DICPUDRAFT_89950</name>
</gene>
<evidence type="ECO:0000256" key="2">
    <source>
        <dbReference type="ARBA" id="ARBA00022603"/>
    </source>
</evidence>
<keyword evidence="6" id="KW-0507">mRNA processing</keyword>
<evidence type="ECO:0000256" key="3">
    <source>
        <dbReference type="ARBA" id="ARBA00022679"/>
    </source>
</evidence>
<keyword evidence="10" id="KW-1185">Reference proteome</keyword>
<dbReference type="KEGG" id="dpp:DICPUDRAFT_89950"/>
<dbReference type="RefSeq" id="XP_003292737.1">
    <property type="nucleotide sequence ID" value="XM_003292689.1"/>
</dbReference>
<evidence type="ECO:0000313" key="10">
    <source>
        <dbReference type="Proteomes" id="UP000001064"/>
    </source>
</evidence>
<keyword evidence="3" id="KW-0808">Transferase</keyword>
<dbReference type="PANTHER" id="PTHR12189:SF3">
    <property type="entry name" value="MRNA (GUANINE-N(7))-METHYLTRANSFERASE"/>
    <property type="match status" value="1"/>
</dbReference>
<keyword evidence="2" id="KW-0489">Methyltransferase</keyword>
<protein>
    <recommendedName>
        <fullName evidence="1">mRNA (guanine-N(7))-methyltransferase</fullName>
        <ecNumber evidence="1">2.1.1.56</ecNumber>
    </recommendedName>
</protein>
<organism evidence="9 10">
    <name type="scientific">Dictyostelium purpureum</name>
    <name type="common">Slime mold</name>
    <dbReference type="NCBI Taxonomy" id="5786"/>
    <lineage>
        <taxon>Eukaryota</taxon>
        <taxon>Amoebozoa</taxon>
        <taxon>Evosea</taxon>
        <taxon>Eumycetozoa</taxon>
        <taxon>Dictyostelia</taxon>
        <taxon>Dictyosteliales</taxon>
        <taxon>Dictyosteliaceae</taxon>
        <taxon>Dictyostelium</taxon>
    </lineage>
</organism>
<keyword evidence="5" id="KW-0694">RNA-binding</keyword>
<dbReference type="EC" id="2.1.1.56" evidence="1"/>
<keyword evidence="6" id="KW-0506">mRNA capping</keyword>